<dbReference type="Pfam" id="PF14070">
    <property type="entry name" value="YjfB_motility"/>
    <property type="match status" value="1"/>
</dbReference>
<proteinExistence type="predicted"/>
<dbReference type="EMBL" id="BMFA01000002">
    <property type="protein sequence ID" value="GGB39817.1"/>
    <property type="molecule type" value="Genomic_DNA"/>
</dbReference>
<evidence type="ECO:0000313" key="1">
    <source>
        <dbReference type="EMBL" id="GGB39817.1"/>
    </source>
</evidence>
<gene>
    <name evidence="1" type="ORF">GCM10011316_09800</name>
</gene>
<name>A0A916TCE4_9HYPH</name>
<sequence length="67" mass="6612">MDTVSLANAYVASTQAQTGQALQAKLLKMSADQQAGVVALLEAGAQGLESAQAAPPQGLGTAIDVTA</sequence>
<organism evidence="1 2">
    <name type="scientific">Roseibium aquae</name>
    <dbReference type="NCBI Taxonomy" id="1323746"/>
    <lineage>
        <taxon>Bacteria</taxon>
        <taxon>Pseudomonadati</taxon>
        <taxon>Pseudomonadota</taxon>
        <taxon>Alphaproteobacteria</taxon>
        <taxon>Hyphomicrobiales</taxon>
        <taxon>Stappiaceae</taxon>
        <taxon>Roseibium</taxon>
    </lineage>
</organism>
<comment type="caution">
    <text evidence="1">The sequence shown here is derived from an EMBL/GenBank/DDBJ whole genome shotgun (WGS) entry which is preliminary data.</text>
</comment>
<protein>
    <submittedName>
        <fullName evidence="1">Uncharacterized protein</fullName>
    </submittedName>
</protein>
<accession>A0A916TCE4</accession>
<dbReference type="AlphaFoldDB" id="A0A916TCE4"/>
<keyword evidence="2" id="KW-1185">Reference proteome</keyword>
<dbReference type="InterPro" id="IPR025906">
    <property type="entry name" value="YjfB_motility"/>
</dbReference>
<dbReference type="OrthoDB" id="7679117at2"/>
<dbReference type="RefSeq" id="WP_150494952.1">
    <property type="nucleotide sequence ID" value="NZ_BMFA01000002.1"/>
</dbReference>
<reference evidence="1" key="2">
    <citation type="submission" date="2020-09" db="EMBL/GenBank/DDBJ databases">
        <authorList>
            <person name="Sun Q."/>
            <person name="Zhou Y."/>
        </authorList>
    </citation>
    <scope>NUCLEOTIDE SEQUENCE</scope>
    <source>
        <strain evidence="1">CGMCC 1.12426</strain>
    </source>
</reference>
<evidence type="ECO:0000313" key="2">
    <source>
        <dbReference type="Proteomes" id="UP000605148"/>
    </source>
</evidence>
<reference evidence="1" key="1">
    <citation type="journal article" date="2014" name="Int. J. Syst. Evol. Microbiol.">
        <title>Complete genome sequence of Corynebacterium casei LMG S-19264T (=DSM 44701T), isolated from a smear-ripened cheese.</title>
        <authorList>
            <consortium name="US DOE Joint Genome Institute (JGI-PGF)"/>
            <person name="Walter F."/>
            <person name="Albersmeier A."/>
            <person name="Kalinowski J."/>
            <person name="Ruckert C."/>
        </authorList>
    </citation>
    <scope>NUCLEOTIDE SEQUENCE</scope>
    <source>
        <strain evidence="1">CGMCC 1.12426</strain>
    </source>
</reference>
<dbReference type="Proteomes" id="UP000605148">
    <property type="component" value="Unassembled WGS sequence"/>
</dbReference>